<gene>
    <name evidence="1" type="ORF">FAES_3286</name>
</gene>
<proteinExistence type="predicted"/>
<dbReference type="HOGENOM" id="CLU_1088812_0_0_10"/>
<accession>I0KAZ2</accession>
<dbReference type="EMBL" id="HE796683">
    <property type="protein sequence ID" value="CCH01295.1"/>
    <property type="molecule type" value="Genomic_DNA"/>
</dbReference>
<evidence type="ECO:0000313" key="2">
    <source>
        <dbReference type="Proteomes" id="UP000011058"/>
    </source>
</evidence>
<dbReference type="STRING" id="1166018.FAES_3286"/>
<name>I0KAZ2_9BACT</name>
<dbReference type="AlphaFoldDB" id="I0KAZ2"/>
<dbReference type="eggNOG" id="COG2214">
    <property type="taxonomic scope" value="Bacteria"/>
</dbReference>
<evidence type="ECO:0000313" key="1">
    <source>
        <dbReference type="EMBL" id="CCH01295.1"/>
    </source>
</evidence>
<sequence>MHIPASHRSARRVRLLPAGPYRRRVGRSENESCRNLNPHTMQPFPLQWPLGWPQYSQRPKSWSVAKLGTLAFERDAVLKKLKLLKVNRYVLTSNGRTDKRGKLVDGAGRLSAPGIALYFYYINGWYVVAADQYSTLAGNLRAVREVLNSLHTVSRYHSTTLMQRLLGTLQVDIQRLVDRSEPIKAQPIQTPPAASKQPEQPAWVKTLGLDGTKKLTFAAVRSAYSKLSMDANSQKRRDALVKAYEQAARHFGHAM</sequence>
<organism evidence="1 2">
    <name type="scientific">Fibrella aestuarina BUZ 2</name>
    <dbReference type="NCBI Taxonomy" id="1166018"/>
    <lineage>
        <taxon>Bacteria</taxon>
        <taxon>Pseudomonadati</taxon>
        <taxon>Bacteroidota</taxon>
        <taxon>Cytophagia</taxon>
        <taxon>Cytophagales</taxon>
        <taxon>Spirosomataceae</taxon>
        <taxon>Fibrella</taxon>
    </lineage>
</organism>
<protein>
    <submittedName>
        <fullName evidence="1">Uncharacterized protein</fullName>
    </submittedName>
</protein>
<reference evidence="1 2" key="1">
    <citation type="journal article" date="2012" name="J. Bacteriol.">
        <title>Genome Sequence of Fibrella aestuarina BUZ 2T, a Filamentous Marine Bacterium.</title>
        <authorList>
            <person name="Filippini M."/>
            <person name="Qi W."/>
            <person name="Blom J."/>
            <person name="Goesmann A."/>
            <person name="Smits T.H."/>
            <person name="Bagheri H.C."/>
        </authorList>
    </citation>
    <scope>NUCLEOTIDE SEQUENCE [LARGE SCALE GENOMIC DNA]</scope>
    <source>
        <strain evidence="2">BUZ 2T</strain>
    </source>
</reference>
<dbReference type="Proteomes" id="UP000011058">
    <property type="component" value="Chromosome"/>
</dbReference>
<keyword evidence="2" id="KW-1185">Reference proteome</keyword>
<dbReference type="KEGG" id="fae:FAES_3286"/>